<dbReference type="AlphaFoldDB" id="A0A1E3L9N6"/>
<gene>
    <name evidence="2" type="ORF">PTI45_00660</name>
</gene>
<dbReference type="EMBL" id="MDER01000027">
    <property type="protein sequence ID" value="ODP29885.1"/>
    <property type="molecule type" value="Genomic_DNA"/>
</dbReference>
<proteinExistence type="predicted"/>
<reference evidence="2 3" key="1">
    <citation type="submission" date="2016-08" db="EMBL/GenBank/DDBJ databases">
        <title>Genome sequencing of Paenibacillus sp. TI45-13ar, isolated from Korean traditional nuruk.</title>
        <authorList>
            <person name="Kim S.-J."/>
        </authorList>
    </citation>
    <scope>NUCLEOTIDE SEQUENCE [LARGE SCALE GENOMIC DNA]</scope>
    <source>
        <strain evidence="2 3">TI45-13ar</strain>
    </source>
</reference>
<organism evidence="2 3">
    <name type="scientific">Paenibacillus nuruki</name>
    <dbReference type="NCBI Taxonomy" id="1886670"/>
    <lineage>
        <taxon>Bacteria</taxon>
        <taxon>Bacillati</taxon>
        <taxon>Bacillota</taxon>
        <taxon>Bacilli</taxon>
        <taxon>Bacillales</taxon>
        <taxon>Paenibacillaceae</taxon>
        <taxon>Paenibacillus</taxon>
    </lineage>
</organism>
<dbReference type="PATRIC" id="fig|1886670.3.peg.677"/>
<comment type="caution">
    <text evidence="2">The sequence shown here is derived from an EMBL/GenBank/DDBJ whole genome shotgun (WGS) entry which is preliminary data.</text>
</comment>
<evidence type="ECO:0000313" key="3">
    <source>
        <dbReference type="Proteomes" id="UP000094578"/>
    </source>
</evidence>
<sequence>MSSKKIWGFVVTAILAGVIYLVNGQVDLGNILNPNQASNGQADYTLVVPADRYPKTAAHIKDAIAEGHSAICTIDRGGAKANRQLSLRGIATKKGYDRDEWPMAMCQEGGEGADIRYIKPSDNRGAGSWIGNQLDNYSDGTRVLFEVK</sequence>
<accession>A0A1E3L9N6</accession>
<evidence type="ECO:0000313" key="2">
    <source>
        <dbReference type="EMBL" id="ODP29885.1"/>
    </source>
</evidence>
<dbReference type="Pfam" id="PF14040">
    <property type="entry name" value="DNase_NucA_NucB"/>
    <property type="match status" value="1"/>
</dbReference>
<dbReference type="RefSeq" id="WP_069326124.1">
    <property type="nucleotide sequence ID" value="NZ_MDER01000027.1"/>
</dbReference>
<keyword evidence="3" id="KW-1185">Reference proteome</keyword>
<dbReference type="STRING" id="1886670.PTI45_00660"/>
<name>A0A1E3L9N6_9BACL</name>
<protein>
    <submittedName>
        <fullName evidence="2">DNA-entry nuclease</fullName>
    </submittedName>
</protein>
<dbReference type="InterPro" id="IPR029476">
    <property type="entry name" value="DNase_NucA_NucB"/>
</dbReference>
<evidence type="ECO:0000259" key="1">
    <source>
        <dbReference type="Pfam" id="PF14040"/>
    </source>
</evidence>
<feature type="domain" description="Deoxyribonuclease NucA/NucB" evidence="1">
    <location>
        <begin position="91"/>
        <end position="140"/>
    </location>
</feature>
<dbReference type="Proteomes" id="UP000094578">
    <property type="component" value="Unassembled WGS sequence"/>
</dbReference>